<dbReference type="Proteomes" id="UP000438345">
    <property type="component" value="Chromosome"/>
</dbReference>
<dbReference type="RefSeq" id="WP_158200469.1">
    <property type="nucleotide sequence ID" value="NZ_CP046973.1"/>
</dbReference>
<protein>
    <submittedName>
        <fullName evidence="2">Uncharacterized protein</fullName>
    </submittedName>
</protein>
<dbReference type="AlphaFoldDB" id="A0A857D5S1"/>
<accession>A0A857D5S1</accession>
<organism evidence="2 3">
    <name type="scientific">Microcystis aeruginosa FD4</name>
    <dbReference type="NCBI Taxonomy" id="2686288"/>
    <lineage>
        <taxon>Bacteria</taxon>
        <taxon>Bacillati</taxon>
        <taxon>Cyanobacteriota</taxon>
        <taxon>Cyanophyceae</taxon>
        <taxon>Oscillatoriophycideae</taxon>
        <taxon>Chroococcales</taxon>
        <taxon>Microcystaceae</taxon>
        <taxon>Microcystis</taxon>
    </lineage>
</organism>
<dbReference type="EMBL" id="CP046973">
    <property type="protein sequence ID" value="QGZ90530.1"/>
    <property type="molecule type" value="Genomic_DNA"/>
</dbReference>
<gene>
    <name evidence="2" type="ORF">GQR42_14335</name>
</gene>
<feature type="region of interest" description="Disordered" evidence="1">
    <location>
        <begin position="30"/>
        <end position="49"/>
    </location>
</feature>
<sequence>MFMLRKSDWDSQKPGIILLLVQNWYKKRGEQSLKRPATDDRRPTPNPTNKLFQQTLTIINQSAIT</sequence>
<evidence type="ECO:0000256" key="1">
    <source>
        <dbReference type="SAM" id="MobiDB-lite"/>
    </source>
</evidence>
<proteinExistence type="predicted"/>
<evidence type="ECO:0000313" key="3">
    <source>
        <dbReference type="Proteomes" id="UP000438345"/>
    </source>
</evidence>
<reference evidence="2 3" key="1">
    <citation type="submission" date="2019-12" db="EMBL/GenBank/DDBJ databases">
        <title>Complete genome sequence of Microcystis aeruginosa strain FD4.</title>
        <authorList>
            <person name="Urakawa H."/>
        </authorList>
    </citation>
    <scope>NUCLEOTIDE SEQUENCE [LARGE SCALE GENOMIC DNA]</scope>
    <source>
        <strain evidence="2 3">FD4</strain>
    </source>
</reference>
<evidence type="ECO:0000313" key="2">
    <source>
        <dbReference type="EMBL" id="QGZ90530.1"/>
    </source>
</evidence>
<name>A0A857D5S1_MICAE</name>
<feature type="compositionally biased region" description="Basic and acidic residues" evidence="1">
    <location>
        <begin position="30"/>
        <end position="43"/>
    </location>
</feature>